<sequence>MTDTEDEDSPQTKPRRTHFRRSDGPKLTPDAASRQGAVTKLAFEMLGKDGAIAYLNLDSESLGGRPLDLATASVDGLKRVESDLAARRAGVGA</sequence>
<evidence type="ECO:0000313" key="3">
    <source>
        <dbReference type="Proteomes" id="UP000052268"/>
    </source>
</evidence>
<evidence type="ECO:0000313" key="2">
    <source>
        <dbReference type="EMBL" id="KMS52591.1"/>
    </source>
</evidence>
<dbReference type="OrthoDB" id="7473598at2"/>
<evidence type="ECO:0000256" key="1">
    <source>
        <dbReference type="SAM" id="MobiDB-lite"/>
    </source>
</evidence>
<proteinExistence type="predicted"/>
<gene>
    <name evidence="2" type="ORF">V474_23840</name>
</gene>
<accession>A0A0J7XKS1</accession>
<reference evidence="2 3" key="1">
    <citation type="journal article" date="2015" name="G3 (Bethesda)">
        <title>Insights into Ongoing Evolution of the Hexachlorocyclohexane Catabolic Pathway from Comparative Genomics of Ten Sphingomonadaceae Strains.</title>
        <authorList>
            <person name="Pearce S.L."/>
            <person name="Oakeshott J.G."/>
            <person name="Pandey G."/>
        </authorList>
    </citation>
    <scope>NUCLEOTIDE SEQUENCE [LARGE SCALE GENOMIC DNA]</scope>
    <source>
        <strain evidence="2 3">LL02</strain>
    </source>
</reference>
<organism evidence="2 3">
    <name type="scientific">Novosphingobium barchaimii LL02</name>
    <dbReference type="NCBI Taxonomy" id="1114963"/>
    <lineage>
        <taxon>Bacteria</taxon>
        <taxon>Pseudomonadati</taxon>
        <taxon>Pseudomonadota</taxon>
        <taxon>Alphaproteobacteria</taxon>
        <taxon>Sphingomonadales</taxon>
        <taxon>Sphingomonadaceae</taxon>
        <taxon>Novosphingobium</taxon>
    </lineage>
</organism>
<keyword evidence="3" id="KW-1185">Reference proteome</keyword>
<protein>
    <recommendedName>
        <fullName evidence="4">Antitoxin Xre/MbcA/ParS-like toxin-binding domain-containing protein</fullName>
    </recommendedName>
</protein>
<dbReference type="RefSeq" id="WP_059152674.1">
    <property type="nucleotide sequence ID" value="NZ_KQ130456.1"/>
</dbReference>
<dbReference type="EMBL" id="JACU01000008">
    <property type="protein sequence ID" value="KMS52591.1"/>
    <property type="molecule type" value="Genomic_DNA"/>
</dbReference>
<comment type="caution">
    <text evidence="2">The sequence shown here is derived from an EMBL/GenBank/DDBJ whole genome shotgun (WGS) entry which is preliminary data.</text>
</comment>
<evidence type="ECO:0008006" key="4">
    <source>
        <dbReference type="Google" id="ProtNLM"/>
    </source>
</evidence>
<dbReference type="PATRIC" id="fig|1114963.3.peg.3619"/>
<name>A0A0J7XKS1_9SPHN</name>
<dbReference type="Proteomes" id="UP000052268">
    <property type="component" value="Unassembled WGS sequence"/>
</dbReference>
<feature type="region of interest" description="Disordered" evidence="1">
    <location>
        <begin position="1"/>
        <end position="34"/>
    </location>
</feature>
<dbReference type="AlphaFoldDB" id="A0A0J7XKS1"/>